<feature type="signal peptide" evidence="2">
    <location>
        <begin position="1"/>
        <end position="21"/>
    </location>
</feature>
<keyword evidence="2" id="KW-0732">Signal</keyword>
<evidence type="ECO:0000256" key="2">
    <source>
        <dbReference type="SAM" id="SignalP"/>
    </source>
</evidence>
<evidence type="ECO:0000313" key="4">
    <source>
        <dbReference type="Proteomes" id="UP001595704"/>
    </source>
</evidence>
<evidence type="ECO:0000256" key="1">
    <source>
        <dbReference type="SAM" id="MobiDB-lite"/>
    </source>
</evidence>
<gene>
    <name evidence="3" type="ORF">ACFONL_16680</name>
</gene>
<name>A0ABV7UKA7_9HYPH</name>
<proteinExistence type="predicted"/>
<comment type="caution">
    <text evidence="3">The sequence shown here is derived from an EMBL/GenBank/DDBJ whole genome shotgun (WGS) entry which is preliminary data.</text>
</comment>
<organism evidence="3 4">
    <name type="scientific">Camelimonas fluminis</name>
    <dbReference type="NCBI Taxonomy" id="1576911"/>
    <lineage>
        <taxon>Bacteria</taxon>
        <taxon>Pseudomonadati</taxon>
        <taxon>Pseudomonadota</taxon>
        <taxon>Alphaproteobacteria</taxon>
        <taxon>Hyphomicrobiales</taxon>
        <taxon>Chelatococcaceae</taxon>
        <taxon>Camelimonas</taxon>
    </lineage>
</organism>
<reference evidence="4" key="1">
    <citation type="journal article" date="2019" name="Int. J. Syst. Evol. Microbiol.">
        <title>The Global Catalogue of Microorganisms (GCM) 10K type strain sequencing project: providing services to taxonomists for standard genome sequencing and annotation.</title>
        <authorList>
            <consortium name="The Broad Institute Genomics Platform"/>
            <consortium name="The Broad Institute Genome Sequencing Center for Infectious Disease"/>
            <person name="Wu L."/>
            <person name="Ma J."/>
        </authorList>
    </citation>
    <scope>NUCLEOTIDE SEQUENCE [LARGE SCALE GENOMIC DNA]</scope>
    <source>
        <strain evidence="4">KCTC 42282</strain>
    </source>
</reference>
<dbReference type="EMBL" id="JBHRYC010000086">
    <property type="protein sequence ID" value="MFC3638977.1"/>
    <property type="molecule type" value="Genomic_DNA"/>
</dbReference>
<dbReference type="Proteomes" id="UP001595704">
    <property type="component" value="Unassembled WGS sequence"/>
</dbReference>
<feature type="chain" id="PRO_5045219674" evidence="2">
    <location>
        <begin position="22"/>
        <end position="99"/>
    </location>
</feature>
<dbReference type="RefSeq" id="WP_191318350.1">
    <property type="nucleotide sequence ID" value="NZ_BNCG01000003.1"/>
</dbReference>
<sequence>MNSKHYLQVVGAALLGASVFAATPAAAVVYCKTVGVPRGCVARPAPVVVAPRPVVVAPRPVVVAPPARVVAPRPVGPARRAPMGTPTNRGGPVDRVGQF</sequence>
<accession>A0ABV7UKA7</accession>
<keyword evidence="4" id="KW-1185">Reference proteome</keyword>
<feature type="region of interest" description="Disordered" evidence="1">
    <location>
        <begin position="73"/>
        <end position="99"/>
    </location>
</feature>
<protein>
    <submittedName>
        <fullName evidence="3">Uncharacterized protein</fullName>
    </submittedName>
</protein>
<evidence type="ECO:0000313" key="3">
    <source>
        <dbReference type="EMBL" id="MFC3638977.1"/>
    </source>
</evidence>
<feature type="compositionally biased region" description="Low complexity" evidence="1">
    <location>
        <begin position="73"/>
        <end position="82"/>
    </location>
</feature>